<accession>A0A175RFI1</accession>
<evidence type="ECO:0000313" key="2">
    <source>
        <dbReference type="Proteomes" id="UP000078252"/>
    </source>
</evidence>
<name>A0A175RFI1_9MICO</name>
<organism evidence="1 2">
    <name type="scientific">Curtobacterium luteum</name>
    <dbReference type="NCBI Taxonomy" id="33881"/>
    <lineage>
        <taxon>Bacteria</taxon>
        <taxon>Bacillati</taxon>
        <taxon>Actinomycetota</taxon>
        <taxon>Actinomycetes</taxon>
        <taxon>Micrococcales</taxon>
        <taxon>Microbacteriaceae</taxon>
        <taxon>Curtobacterium</taxon>
    </lineage>
</organism>
<feature type="non-terminal residue" evidence="1">
    <location>
        <position position="99"/>
    </location>
</feature>
<reference evidence="1 2" key="1">
    <citation type="journal article" date="2016" name="Front. Microbiol.">
        <title>Genomic Resource of Rice Seed Associated Bacteria.</title>
        <authorList>
            <person name="Midha S."/>
            <person name="Bansal K."/>
            <person name="Sharma S."/>
            <person name="Kumar N."/>
            <person name="Patil P.P."/>
            <person name="Chaudhry V."/>
            <person name="Patil P.B."/>
        </authorList>
    </citation>
    <scope>NUCLEOTIDE SEQUENCE [LARGE SCALE GENOMIC DNA]</scope>
    <source>
        <strain evidence="1 2">NS184</strain>
    </source>
</reference>
<dbReference type="EMBL" id="LDQC01000106">
    <property type="protein sequence ID" value="KTR02530.1"/>
    <property type="molecule type" value="Genomic_DNA"/>
</dbReference>
<protein>
    <submittedName>
        <fullName evidence="1">Uncharacterized protein</fullName>
    </submittedName>
</protein>
<comment type="caution">
    <text evidence="1">The sequence shown here is derived from an EMBL/GenBank/DDBJ whole genome shotgun (WGS) entry which is preliminary data.</text>
</comment>
<dbReference type="AlphaFoldDB" id="A0A175RFI1"/>
<dbReference type="Proteomes" id="UP000078252">
    <property type="component" value="Unassembled WGS sequence"/>
</dbReference>
<sequence>MDLTRSIEPNSSQVNADDLIASDRTVTITGVEAGSTEQPVFVHLQEIPDRTWRPSKSMRRVLVAAWGPEASNYVGRRVTLTRNPEITFGREKVGGIEVA</sequence>
<evidence type="ECO:0000313" key="1">
    <source>
        <dbReference type="EMBL" id="KTR02530.1"/>
    </source>
</evidence>
<proteinExistence type="predicted"/>
<gene>
    <name evidence="1" type="ORF">NS184_15535</name>
</gene>
<dbReference type="STRING" id="33881.NS184_15535"/>